<feature type="chain" id="PRO_5005891380" evidence="1">
    <location>
        <begin position="22"/>
        <end position="232"/>
    </location>
</feature>
<evidence type="ECO:0000256" key="1">
    <source>
        <dbReference type="SAM" id="SignalP"/>
    </source>
</evidence>
<organism evidence="2 3">
    <name type="scientific">Parastrongyloides trichosuri</name>
    <name type="common">Possum-specific nematode worm</name>
    <dbReference type="NCBI Taxonomy" id="131310"/>
    <lineage>
        <taxon>Eukaryota</taxon>
        <taxon>Metazoa</taxon>
        <taxon>Ecdysozoa</taxon>
        <taxon>Nematoda</taxon>
        <taxon>Chromadorea</taxon>
        <taxon>Rhabditida</taxon>
        <taxon>Tylenchina</taxon>
        <taxon>Panagrolaimomorpha</taxon>
        <taxon>Strongyloidoidea</taxon>
        <taxon>Strongyloididae</taxon>
        <taxon>Parastrongyloides</taxon>
    </lineage>
</organism>
<evidence type="ECO:0000313" key="3">
    <source>
        <dbReference type="WBParaSite" id="PTRK_0000427900.1"/>
    </source>
</evidence>
<evidence type="ECO:0000313" key="2">
    <source>
        <dbReference type="Proteomes" id="UP000038045"/>
    </source>
</evidence>
<dbReference type="Proteomes" id="UP000038045">
    <property type="component" value="Unplaced"/>
</dbReference>
<keyword evidence="2" id="KW-1185">Reference proteome</keyword>
<keyword evidence="1" id="KW-0732">Signal</keyword>
<accession>A0A0N4ZA72</accession>
<protein>
    <submittedName>
        <fullName evidence="3">Uncharacterized protein</fullName>
    </submittedName>
</protein>
<feature type="signal peptide" evidence="1">
    <location>
        <begin position="1"/>
        <end position="21"/>
    </location>
</feature>
<sequence length="232" mass="26442">MLLYFILHFLFSLIIFIHCEGNNNVIYQTDPRTGMIFEVPLPATYITPVKGLATFYNSSTPGFMNGEIQGAVAFFQANFPNNQAVVVDCQLSFPDYMTSKGFALEILLNGDLDGEYCKSGMRFADPLVIKLPRGENFYAGARKRNDISIINHSESIIGRVLRITCVGCEEEKKILGCALIGRVDDEVYVEKDSQFIENQVHIRQQEQFKRAQKNFQNNIMMRRNHRKLLVLA</sequence>
<dbReference type="AlphaFoldDB" id="A0A0N4ZA72"/>
<reference evidence="3" key="1">
    <citation type="submission" date="2017-02" db="UniProtKB">
        <authorList>
            <consortium name="WormBaseParasite"/>
        </authorList>
    </citation>
    <scope>IDENTIFICATION</scope>
</reference>
<proteinExistence type="predicted"/>
<dbReference type="WBParaSite" id="PTRK_0000427900.1">
    <property type="protein sequence ID" value="PTRK_0000427900.1"/>
    <property type="gene ID" value="PTRK_0000427900"/>
</dbReference>
<name>A0A0N4ZA72_PARTI</name>